<evidence type="ECO:0000313" key="3">
    <source>
        <dbReference type="Proteomes" id="UP001196413"/>
    </source>
</evidence>
<accession>A0AAD5MQG3</accession>
<comment type="caution">
    <text evidence="2">The sequence shown here is derived from an EMBL/GenBank/DDBJ whole genome shotgun (WGS) entry which is preliminary data.</text>
</comment>
<organism evidence="2 3">
    <name type="scientific">Parelaphostrongylus tenuis</name>
    <name type="common">Meningeal worm</name>
    <dbReference type="NCBI Taxonomy" id="148309"/>
    <lineage>
        <taxon>Eukaryota</taxon>
        <taxon>Metazoa</taxon>
        <taxon>Ecdysozoa</taxon>
        <taxon>Nematoda</taxon>
        <taxon>Chromadorea</taxon>
        <taxon>Rhabditida</taxon>
        <taxon>Rhabditina</taxon>
        <taxon>Rhabditomorpha</taxon>
        <taxon>Strongyloidea</taxon>
        <taxon>Metastrongylidae</taxon>
        <taxon>Parelaphostrongylus</taxon>
    </lineage>
</organism>
<sequence length="453" mass="51826">MGTQASKRVSINKDEARSELSEKQKDRYCSNSSCCSDVDNAISDDDVCSYVRDVVEREFPHGGIKLAVIDHSKQPIKTVFNKTIKLTENDKVVYVQFRNHVSTSVHQRRDDRPSISSYEEVISPSSISIARDHERSNCGETCNGVIRGFLKCTYGSSVLQPVQTKPSMPPGSEFSRGRSNVSEHNDGGDLTNTNASSWSGPHKTLRMPISLISYDQPSNICRCQRISRDIENNDECCDVHLISSDDCYAFWNEEAVLKRKVERGELLNRGELLYLKELHCARVSEDEDELVSLLCHPQIEIEQNVKHLRRRLDYYHKAYEDILESARPAKNAVLAHQILLADAYLFHARTKPAYGKEQRKLYQRAIDIYRDLFRMARRSLSVTDLSLLTIVERIALILCENRSMVPSLVAEIILLLDEAEKRLCEEPQAESQRKVRRTRHHLDALSGYYYLSL</sequence>
<dbReference type="Proteomes" id="UP001196413">
    <property type="component" value="Unassembled WGS sequence"/>
</dbReference>
<reference evidence="2" key="1">
    <citation type="submission" date="2021-06" db="EMBL/GenBank/DDBJ databases">
        <title>Parelaphostrongylus tenuis whole genome reference sequence.</title>
        <authorList>
            <person name="Garwood T.J."/>
            <person name="Larsen P.A."/>
            <person name="Fountain-Jones N.M."/>
            <person name="Garbe J.R."/>
            <person name="Macchietto M.G."/>
            <person name="Kania S.A."/>
            <person name="Gerhold R.W."/>
            <person name="Richards J.E."/>
            <person name="Wolf T.M."/>
        </authorList>
    </citation>
    <scope>NUCLEOTIDE SEQUENCE</scope>
    <source>
        <strain evidence="2">MNPRO001-30</strain>
        <tissue evidence="2">Meninges</tissue>
    </source>
</reference>
<name>A0AAD5MQG3_PARTN</name>
<evidence type="ECO:0000256" key="1">
    <source>
        <dbReference type="SAM" id="MobiDB-lite"/>
    </source>
</evidence>
<protein>
    <submittedName>
        <fullName evidence="2">Uncharacterized protein</fullName>
    </submittedName>
</protein>
<feature type="compositionally biased region" description="Polar residues" evidence="1">
    <location>
        <begin position="190"/>
        <end position="199"/>
    </location>
</feature>
<evidence type="ECO:0000313" key="2">
    <source>
        <dbReference type="EMBL" id="KAJ1352201.1"/>
    </source>
</evidence>
<proteinExistence type="predicted"/>
<feature type="region of interest" description="Disordered" evidence="1">
    <location>
        <begin position="161"/>
        <end position="201"/>
    </location>
</feature>
<feature type="region of interest" description="Disordered" evidence="1">
    <location>
        <begin position="1"/>
        <end position="22"/>
    </location>
</feature>
<gene>
    <name evidence="2" type="ORF">KIN20_008404</name>
</gene>
<keyword evidence="3" id="KW-1185">Reference proteome</keyword>
<dbReference type="AlphaFoldDB" id="A0AAD5MQG3"/>
<dbReference type="EMBL" id="JAHQIW010001332">
    <property type="protein sequence ID" value="KAJ1352201.1"/>
    <property type="molecule type" value="Genomic_DNA"/>
</dbReference>
<feature type="compositionally biased region" description="Basic and acidic residues" evidence="1">
    <location>
        <begin position="11"/>
        <end position="22"/>
    </location>
</feature>